<dbReference type="PROSITE" id="PS01332">
    <property type="entry name" value="HTH_RRF2_1"/>
    <property type="match status" value="1"/>
</dbReference>
<dbReference type="InterPro" id="IPR000944">
    <property type="entry name" value="Tscrpt_reg_Rrf2"/>
</dbReference>
<dbReference type="InterPro" id="IPR036388">
    <property type="entry name" value="WH-like_DNA-bd_sf"/>
</dbReference>
<dbReference type="InterPro" id="IPR030489">
    <property type="entry name" value="TR_Rrf2-type_CS"/>
</dbReference>
<proteinExistence type="predicted"/>
<dbReference type="GO" id="GO:0005829">
    <property type="term" value="C:cytosol"/>
    <property type="evidence" value="ECO:0007669"/>
    <property type="project" value="TreeGrafter"/>
</dbReference>
<dbReference type="SUPFAM" id="SSF46785">
    <property type="entry name" value="Winged helix' DNA-binding domain"/>
    <property type="match status" value="1"/>
</dbReference>
<dbReference type="PANTHER" id="PTHR33221">
    <property type="entry name" value="WINGED HELIX-TURN-HELIX TRANSCRIPTIONAL REGULATOR, RRF2 FAMILY"/>
    <property type="match status" value="1"/>
</dbReference>
<accession>A0A3B0REM4</accession>
<evidence type="ECO:0000313" key="1">
    <source>
        <dbReference type="EMBL" id="VAV90147.1"/>
    </source>
</evidence>
<dbReference type="EMBL" id="UOEE01000103">
    <property type="protein sequence ID" value="VAV90147.1"/>
    <property type="molecule type" value="Genomic_DNA"/>
</dbReference>
<dbReference type="NCBIfam" id="TIGR00738">
    <property type="entry name" value="rrf2_super"/>
    <property type="match status" value="1"/>
</dbReference>
<evidence type="ECO:0008006" key="2">
    <source>
        <dbReference type="Google" id="ProtNLM"/>
    </source>
</evidence>
<name>A0A3B0REM4_9ZZZZ</name>
<gene>
    <name evidence="1" type="ORF">MNBD_ALPHA06-707</name>
</gene>
<dbReference type="Pfam" id="PF02082">
    <property type="entry name" value="Rrf2"/>
    <property type="match status" value="1"/>
</dbReference>
<protein>
    <recommendedName>
        <fullName evidence="2">Rrf2 family transcriptional regulator</fullName>
    </recommendedName>
</protein>
<reference evidence="1" key="1">
    <citation type="submission" date="2018-06" db="EMBL/GenBank/DDBJ databases">
        <authorList>
            <person name="Zhirakovskaya E."/>
        </authorList>
    </citation>
    <scope>NUCLEOTIDE SEQUENCE</scope>
</reference>
<dbReference type="PROSITE" id="PS51197">
    <property type="entry name" value="HTH_RRF2_2"/>
    <property type="match status" value="1"/>
</dbReference>
<dbReference type="Gene3D" id="1.10.10.10">
    <property type="entry name" value="Winged helix-like DNA-binding domain superfamily/Winged helix DNA-binding domain"/>
    <property type="match status" value="1"/>
</dbReference>
<dbReference type="GO" id="GO:0003700">
    <property type="term" value="F:DNA-binding transcription factor activity"/>
    <property type="evidence" value="ECO:0007669"/>
    <property type="project" value="TreeGrafter"/>
</dbReference>
<organism evidence="1">
    <name type="scientific">hydrothermal vent metagenome</name>
    <dbReference type="NCBI Taxonomy" id="652676"/>
    <lineage>
        <taxon>unclassified sequences</taxon>
        <taxon>metagenomes</taxon>
        <taxon>ecological metagenomes</taxon>
    </lineage>
</organism>
<dbReference type="AlphaFoldDB" id="A0A3B0REM4"/>
<dbReference type="PANTHER" id="PTHR33221:SF13">
    <property type="entry name" value="TRANSCRIPTIONAL REGULATOR-RELATED"/>
    <property type="match status" value="1"/>
</dbReference>
<dbReference type="InterPro" id="IPR036390">
    <property type="entry name" value="WH_DNA-bd_sf"/>
</dbReference>
<sequence>MKLNEGVEWAIHCCSILAALPPKTALPAKRLAGFFELPVHYLAKHLQSLSVAGLLKSSKGPGGGYWLAKPAKDIAVLDIVQAIDGHGAHFQCTQIRQNGPTAVAAKCYNKPCGIARTMWQAETAWRKELAAVSLADIQQLGLEETPPQQLEKSLQWFEQVI</sequence>